<dbReference type="InterPro" id="IPR057670">
    <property type="entry name" value="SH3_retrovirus"/>
</dbReference>
<comment type="caution">
    <text evidence="2">The sequence shown here is derived from an EMBL/GenBank/DDBJ whole genome shotgun (WGS) entry which is preliminary data.</text>
</comment>
<keyword evidence="3" id="KW-1185">Reference proteome</keyword>
<dbReference type="Pfam" id="PF25597">
    <property type="entry name" value="SH3_retrovirus"/>
    <property type="match status" value="1"/>
</dbReference>
<feature type="domain" description="Retroviral polymerase SH3-like" evidence="1">
    <location>
        <begin position="53"/>
        <end position="114"/>
    </location>
</feature>
<evidence type="ECO:0000259" key="1">
    <source>
        <dbReference type="Pfam" id="PF25597"/>
    </source>
</evidence>
<dbReference type="InterPro" id="IPR039537">
    <property type="entry name" value="Retrotran_Ty1/copia-like"/>
</dbReference>
<gene>
    <name evidence="2" type="ORF">L3X38_006728</name>
</gene>
<protein>
    <recommendedName>
        <fullName evidence="1">Retroviral polymerase SH3-like domain-containing protein</fullName>
    </recommendedName>
</protein>
<dbReference type="Proteomes" id="UP001054821">
    <property type="component" value="Chromosome 1"/>
</dbReference>
<proteinExistence type="predicted"/>
<dbReference type="AlphaFoldDB" id="A0AAD4ZTF1"/>
<reference evidence="2 3" key="1">
    <citation type="journal article" date="2022" name="G3 (Bethesda)">
        <title>Whole-genome sequence and methylome profiling of the almond [Prunus dulcis (Mill.) D.A. Webb] cultivar 'Nonpareil'.</title>
        <authorList>
            <person name="D'Amico-Willman K.M."/>
            <person name="Ouma W.Z."/>
            <person name="Meulia T."/>
            <person name="Sideli G.M."/>
            <person name="Gradziel T.M."/>
            <person name="Fresnedo-Ramirez J."/>
        </authorList>
    </citation>
    <scope>NUCLEOTIDE SEQUENCE [LARGE SCALE GENOMIC DNA]</scope>
    <source>
        <strain evidence="2">Clone GOH B32 T37-40</strain>
    </source>
</reference>
<dbReference type="PANTHER" id="PTHR42648:SF28">
    <property type="entry name" value="TRANSPOSON-ENCODED PROTEIN WITH RIBONUCLEASE H-LIKE AND RETROVIRUS ZINC FINGER-LIKE DOMAINS"/>
    <property type="match status" value="1"/>
</dbReference>
<evidence type="ECO:0000313" key="3">
    <source>
        <dbReference type="Proteomes" id="UP001054821"/>
    </source>
</evidence>
<name>A0AAD4ZTF1_PRUDU</name>
<evidence type="ECO:0000313" key="2">
    <source>
        <dbReference type="EMBL" id="KAI5353834.1"/>
    </source>
</evidence>
<accession>A0AAD4ZTF1</accession>
<dbReference type="EMBL" id="JAJFAZ020000001">
    <property type="protein sequence ID" value="KAI5353834.1"/>
    <property type="molecule type" value="Genomic_DNA"/>
</dbReference>
<dbReference type="PANTHER" id="PTHR42648">
    <property type="entry name" value="TRANSPOSASE, PUTATIVE-RELATED"/>
    <property type="match status" value="1"/>
</dbReference>
<organism evidence="2 3">
    <name type="scientific">Prunus dulcis</name>
    <name type="common">Almond</name>
    <name type="synonym">Amygdalus dulcis</name>
    <dbReference type="NCBI Taxonomy" id="3755"/>
    <lineage>
        <taxon>Eukaryota</taxon>
        <taxon>Viridiplantae</taxon>
        <taxon>Streptophyta</taxon>
        <taxon>Embryophyta</taxon>
        <taxon>Tracheophyta</taxon>
        <taxon>Spermatophyta</taxon>
        <taxon>Magnoliopsida</taxon>
        <taxon>eudicotyledons</taxon>
        <taxon>Gunneridae</taxon>
        <taxon>Pentapetalae</taxon>
        <taxon>rosids</taxon>
        <taxon>fabids</taxon>
        <taxon>Rosales</taxon>
        <taxon>Rosaceae</taxon>
        <taxon>Amygdaloideae</taxon>
        <taxon>Amygdaleae</taxon>
        <taxon>Prunus</taxon>
    </lineage>
</organism>
<sequence>MPRSFWGEVVISAAYLINRIPSNILNFQTSLQKLHHHIQTPHTPNLELRIFGCVVFVHLHDHQRSKLDPRAEKCVFIGYAPHQKGYRCYHPPSQKVYTSMNVVFQENDIYFSATHEEHYDTNTSQIFNFFPPKSSQPDNDRSTGRSLEATGLAVQLRRRKLMRFCPLRRLLQLQYHTNHLMRMSFR</sequence>